<evidence type="ECO:0000313" key="1">
    <source>
        <dbReference type="EMBL" id="KAI3795125.1"/>
    </source>
</evidence>
<name>A0ACB9HJ35_9ASTR</name>
<comment type="caution">
    <text evidence="1">The sequence shown here is derived from an EMBL/GenBank/DDBJ whole genome shotgun (WGS) entry which is preliminary data.</text>
</comment>
<evidence type="ECO:0000313" key="2">
    <source>
        <dbReference type="Proteomes" id="UP001056120"/>
    </source>
</evidence>
<proteinExistence type="predicted"/>
<gene>
    <name evidence="1" type="ORF">L1987_37770</name>
</gene>
<reference evidence="1 2" key="2">
    <citation type="journal article" date="2022" name="Mol. Ecol. Resour.">
        <title>The genomes of chicory, endive, great burdock and yacon provide insights into Asteraceae paleo-polyploidization history and plant inulin production.</title>
        <authorList>
            <person name="Fan W."/>
            <person name="Wang S."/>
            <person name="Wang H."/>
            <person name="Wang A."/>
            <person name="Jiang F."/>
            <person name="Liu H."/>
            <person name="Zhao H."/>
            <person name="Xu D."/>
            <person name="Zhang Y."/>
        </authorList>
    </citation>
    <scope>NUCLEOTIDE SEQUENCE [LARGE SCALE GENOMIC DNA]</scope>
    <source>
        <strain evidence="2">cv. Yunnan</strain>
        <tissue evidence="1">Leaves</tissue>
    </source>
</reference>
<organism evidence="1 2">
    <name type="scientific">Smallanthus sonchifolius</name>
    <dbReference type="NCBI Taxonomy" id="185202"/>
    <lineage>
        <taxon>Eukaryota</taxon>
        <taxon>Viridiplantae</taxon>
        <taxon>Streptophyta</taxon>
        <taxon>Embryophyta</taxon>
        <taxon>Tracheophyta</taxon>
        <taxon>Spermatophyta</taxon>
        <taxon>Magnoliopsida</taxon>
        <taxon>eudicotyledons</taxon>
        <taxon>Gunneridae</taxon>
        <taxon>Pentapetalae</taxon>
        <taxon>asterids</taxon>
        <taxon>campanulids</taxon>
        <taxon>Asterales</taxon>
        <taxon>Asteraceae</taxon>
        <taxon>Asteroideae</taxon>
        <taxon>Heliantheae alliance</taxon>
        <taxon>Millerieae</taxon>
        <taxon>Smallanthus</taxon>
    </lineage>
</organism>
<sequence length="241" mass="26462">MDGLPIVLREEKTYRENSEFYGKVEHQCPSELKEPSIPVMVGEKGVEEVGMKDLEEGKIRPVVTQNKEAVHIPVTGQPENHGEVEMNRHIREVGAKHTLHGERRVTHVRVDSLYTPRKPSCTDEGVNGGRHQIGPVVQMGLLLGASLRKRPRNFKSPNSLNSPSGPSQNHVFRKNSDIPPFLDLNNSATFYNGSTADIPSLGFAQPDEDMGVDSCIIPKMQHGSASTAIEKEVADIIGVGT</sequence>
<accession>A0ACB9HJ35</accession>
<protein>
    <submittedName>
        <fullName evidence="1">Uncharacterized protein</fullName>
    </submittedName>
</protein>
<dbReference type="EMBL" id="CM042029">
    <property type="protein sequence ID" value="KAI3795125.1"/>
    <property type="molecule type" value="Genomic_DNA"/>
</dbReference>
<reference evidence="2" key="1">
    <citation type="journal article" date="2022" name="Mol. Ecol. Resour.">
        <title>The genomes of chicory, endive, great burdock and yacon provide insights into Asteraceae palaeo-polyploidization history and plant inulin production.</title>
        <authorList>
            <person name="Fan W."/>
            <person name="Wang S."/>
            <person name="Wang H."/>
            <person name="Wang A."/>
            <person name="Jiang F."/>
            <person name="Liu H."/>
            <person name="Zhao H."/>
            <person name="Xu D."/>
            <person name="Zhang Y."/>
        </authorList>
    </citation>
    <scope>NUCLEOTIDE SEQUENCE [LARGE SCALE GENOMIC DNA]</scope>
    <source>
        <strain evidence="2">cv. Yunnan</strain>
    </source>
</reference>
<keyword evidence="2" id="KW-1185">Reference proteome</keyword>
<dbReference type="Proteomes" id="UP001056120">
    <property type="component" value="Linkage Group LG12"/>
</dbReference>